<dbReference type="PROSITE" id="PS50075">
    <property type="entry name" value="CARRIER"/>
    <property type="match status" value="1"/>
</dbReference>
<evidence type="ECO:0000313" key="4">
    <source>
        <dbReference type="EMBL" id="KAF8821063.1"/>
    </source>
</evidence>
<dbReference type="Proteomes" id="UP000823046">
    <property type="component" value="Unassembled WGS sequence"/>
</dbReference>
<dbReference type="InterPro" id="IPR036736">
    <property type="entry name" value="ACP-like_sf"/>
</dbReference>
<evidence type="ECO:0000259" key="3">
    <source>
        <dbReference type="PROSITE" id="PS50075"/>
    </source>
</evidence>
<dbReference type="CDD" id="cd05235">
    <property type="entry name" value="SDR_e1"/>
    <property type="match status" value="1"/>
</dbReference>
<dbReference type="Gene3D" id="3.40.50.300">
    <property type="entry name" value="P-loop containing nucleotide triphosphate hydrolases"/>
    <property type="match status" value="1"/>
</dbReference>
<organism evidence="4 5">
    <name type="scientific">Cardiosporidium cionae</name>
    <dbReference type="NCBI Taxonomy" id="476202"/>
    <lineage>
        <taxon>Eukaryota</taxon>
        <taxon>Sar</taxon>
        <taxon>Alveolata</taxon>
        <taxon>Apicomplexa</taxon>
        <taxon>Aconoidasida</taxon>
        <taxon>Nephromycida</taxon>
        <taxon>Cardiosporidium</taxon>
    </lineage>
</organism>
<comment type="caution">
    <text evidence="4">The sequence shown here is derived from an EMBL/GenBank/DDBJ whole genome shotgun (WGS) entry which is preliminary data.</text>
</comment>
<dbReference type="SMART" id="SM00823">
    <property type="entry name" value="PKS_PP"/>
    <property type="match status" value="1"/>
</dbReference>
<proteinExistence type="predicted"/>
<dbReference type="SUPFAM" id="SSF47336">
    <property type="entry name" value="ACP-like"/>
    <property type="match status" value="1"/>
</dbReference>
<dbReference type="EMBL" id="JADAQX010000243">
    <property type="protein sequence ID" value="KAF8821063.1"/>
    <property type="molecule type" value="Genomic_DNA"/>
</dbReference>
<dbReference type="InterPro" id="IPR052736">
    <property type="entry name" value="Stf3_sulfotransferase"/>
</dbReference>
<dbReference type="InterPro" id="IPR009081">
    <property type="entry name" value="PP-bd_ACP"/>
</dbReference>
<keyword evidence="2" id="KW-0597">Phosphoprotein</keyword>
<dbReference type="SUPFAM" id="SSF51735">
    <property type="entry name" value="NAD(P)-binding Rossmann-fold domains"/>
    <property type="match status" value="1"/>
</dbReference>
<dbReference type="PANTHER" id="PTHR36451">
    <property type="entry name" value="PAPS-DEPENDENT SULFOTRANSFERASE STF3"/>
    <property type="match status" value="1"/>
</dbReference>
<dbReference type="InterPro" id="IPR036291">
    <property type="entry name" value="NAD(P)-bd_dom_sf"/>
</dbReference>
<dbReference type="InterPro" id="IPR013120">
    <property type="entry name" value="FAR_NAD-bd"/>
</dbReference>
<protein>
    <submittedName>
        <fullName evidence="4">Type I fatty acid synthase</fullName>
    </submittedName>
</protein>
<feature type="domain" description="Carrier" evidence="3">
    <location>
        <begin position="66"/>
        <end position="142"/>
    </location>
</feature>
<reference evidence="4 5" key="1">
    <citation type="journal article" date="2020" name="bioRxiv">
        <title>Metabolic contributions of an alphaproteobacterial endosymbiont in the apicomplexan Cardiosporidium cionae.</title>
        <authorList>
            <person name="Hunter E.S."/>
            <person name="Paight C.J."/>
            <person name="Lane C.E."/>
        </authorList>
    </citation>
    <scope>NUCLEOTIDE SEQUENCE [LARGE SCALE GENOMIC DNA]</scope>
    <source>
        <strain evidence="4">ESH_2018</strain>
    </source>
</reference>
<dbReference type="Pfam" id="PF00550">
    <property type="entry name" value="PP-binding"/>
    <property type="match status" value="1"/>
</dbReference>
<dbReference type="PANTHER" id="PTHR36451:SF1">
    <property type="entry name" value="OMEGA-HYDROXY-BETA-DIHYDROMENAQUINONE-9 SULFOTRANSFERASE STF3"/>
    <property type="match status" value="1"/>
</dbReference>
<evidence type="ECO:0000256" key="2">
    <source>
        <dbReference type="ARBA" id="ARBA00022553"/>
    </source>
</evidence>
<evidence type="ECO:0000256" key="1">
    <source>
        <dbReference type="ARBA" id="ARBA00022450"/>
    </source>
</evidence>
<dbReference type="InterPro" id="IPR010080">
    <property type="entry name" value="Thioester_reductase-like_dom"/>
</dbReference>
<evidence type="ECO:0000313" key="5">
    <source>
        <dbReference type="Proteomes" id="UP000823046"/>
    </source>
</evidence>
<dbReference type="Gene3D" id="3.40.50.720">
    <property type="entry name" value="NAD(P)-binding Rossmann-like Domain"/>
    <property type="match status" value="1"/>
</dbReference>
<sequence length="1065" mass="122438">MRGISNELGLRVMHDVLMNAETSVVACQAFVWRVFFKRFSSIPPFFDGINIAAVERHVAVGNIQGMSQNEVILLITDIARSVSGITETPSADTNLLDLGLDSLGAVEFRNSISDLTGIKLPQSLLFENPTVNDIVLYLIHGSTSLTRKEMTANPVPEETSSSPKKPIDQWLMNSLDSGERYILYIENFTRSYGSLEEMLMEDDIESALQNLGVDDPNDFNSLVLAWNKLLDSSTLPRGPVPNPLLNSSNIIAPVVTTSTRLRKKPDNIIHPVDDVQFLRDQLNFDVSKIEKCTPVNEVRNIFLTGATGFVGRVQLATLIKFIKKRSIKIYCIVRADSKEHARQRIVDACKKAKCWENSFDEHIEALPGNFSKPFFGLAQDEYNNLTKKIDVVYHTGGDVNLLSSYNRIRETNTTSILAVISFCTSIKLKPLHFVSTLGQFPAFFALFNGEFGQQTINEDSQPNMQEMDRLFVPSRQGYPWSKWAAEQILFKAREMGLPLAVYRLPNTYIAYDTGYTNISDYAAALTIAAVREGVFPKSASTAPLTAVDTLCEMLVRVSMKEKRKHWIYHLLDPRLVSSLDLERWNREFGVTYKEVPFDEFYTYVKERGPSSPIYKFAPLMQYWRKYWFDSNGKEGNFPIGNQNIFDELPNMTWPPVQQNYFPKESLAVRVEMDYMISEARLLSGFQNFGDEHFFFEPVKLLSTSLTECDPSFAGKLAIFRTFRQYLMNILYIEEMRCQNPAIEEQTISRPLVIVGLNRSGTTFLQHLLAIDFSNRATKYCEMVTPYGVDGNYRPHGCKNDQESWKDDPRVAHAKEVLDTQLGLSEEWEGIHKQDAMLPEEEFIIFEHCCRSYSICSEFMVPTYRRWLMGNNCAEMKKGYAFHKRFLQHLQWQRRAERWLLKMPFHLFALDALFEAYPDAMIVFMHRDPTETIGSWCSLVKHAQQKLLHSTDPQTIGRIELDTMSYMMNAALQFRKDNPRLQHRFFDVQYEELIAAPMDVVRKIYKYFKLQLKPAFLTKCDNYCMQSRKLREKVVKHTYSLQDVGLDEAMVVNAFDKYYNAGFLKS</sequence>
<dbReference type="Gene3D" id="1.10.1200.10">
    <property type="entry name" value="ACP-like"/>
    <property type="match status" value="1"/>
</dbReference>
<keyword evidence="1" id="KW-0596">Phosphopantetheine</keyword>
<dbReference type="Pfam" id="PF07993">
    <property type="entry name" value="NAD_binding_4"/>
    <property type="match status" value="1"/>
</dbReference>
<dbReference type="SUPFAM" id="SSF52540">
    <property type="entry name" value="P-loop containing nucleoside triphosphate hydrolases"/>
    <property type="match status" value="1"/>
</dbReference>
<dbReference type="InterPro" id="IPR020806">
    <property type="entry name" value="PKS_PP-bd"/>
</dbReference>
<name>A0ABQ7JAN0_9APIC</name>
<dbReference type="Pfam" id="PF13469">
    <property type="entry name" value="Sulfotransfer_3"/>
    <property type="match status" value="1"/>
</dbReference>
<accession>A0ABQ7JAN0</accession>
<gene>
    <name evidence="4" type="ORF">IE077_002502</name>
</gene>
<dbReference type="InterPro" id="IPR027417">
    <property type="entry name" value="P-loop_NTPase"/>
</dbReference>
<keyword evidence="5" id="KW-1185">Reference proteome</keyword>